<name>A0AAV9ZC97_9AGAR</name>
<evidence type="ECO:0000313" key="2">
    <source>
        <dbReference type="Proteomes" id="UP001362999"/>
    </source>
</evidence>
<keyword evidence="2" id="KW-1185">Reference proteome</keyword>
<dbReference type="Proteomes" id="UP001362999">
    <property type="component" value="Unassembled WGS sequence"/>
</dbReference>
<accession>A0AAV9ZC97</accession>
<evidence type="ECO:0000313" key="1">
    <source>
        <dbReference type="EMBL" id="KAK6977759.1"/>
    </source>
</evidence>
<gene>
    <name evidence="1" type="ORF">R3P38DRAFT_3377323</name>
</gene>
<comment type="caution">
    <text evidence="1">The sequence shown here is derived from an EMBL/GenBank/DDBJ whole genome shotgun (WGS) entry which is preliminary data.</text>
</comment>
<protein>
    <submittedName>
        <fullName evidence="1">Uncharacterized protein</fullName>
    </submittedName>
</protein>
<proteinExistence type="predicted"/>
<dbReference type="EMBL" id="JAWWNJ010000166">
    <property type="protein sequence ID" value="KAK6977759.1"/>
    <property type="molecule type" value="Genomic_DNA"/>
</dbReference>
<reference evidence="1 2" key="1">
    <citation type="journal article" date="2024" name="J Genomics">
        <title>Draft genome sequencing and assembly of Favolaschia claudopus CIRM-BRFM 2984 isolated from oak limbs.</title>
        <authorList>
            <person name="Navarro D."/>
            <person name="Drula E."/>
            <person name="Chaduli D."/>
            <person name="Cazenave R."/>
            <person name="Ahrendt S."/>
            <person name="Wang J."/>
            <person name="Lipzen A."/>
            <person name="Daum C."/>
            <person name="Barry K."/>
            <person name="Grigoriev I.V."/>
            <person name="Favel A."/>
            <person name="Rosso M.N."/>
            <person name="Martin F."/>
        </authorList>
    </citation>
    <scope>NUCLEOTIDE SEQUENCE [LARGE SCALE GENOMIC DNA]</scope>
    <source>
        <strain evidence="1 2">CIRM-BRFM 2984</strain>
    </source>
</reference>
<sequence>MLHTKKITESPLRVFCAILSVNAFLLSPGILLDDITKPPPSFLTLYAEAVDTRSRVKAPTPRGFRAPATMQRVFSQPGDIVAVSHGVYGRREGLVVGAHIDYAGRQILQVQMDAGDIYNAWYPTVTRVRRTVSYARPSMGKQRTIERRIYW</sequence>
<organism evidence="1 2">
    <name type="scientific">Favolaschia claudopus</name>
    <dbReference type="NCBI Taxonomy" id="2862362"/>
    <lineage>
        <taxon>Eukaryota</taxon>
        <taxon>Fungi</taxon>
        <taxon>Dikarya</taxon>
        <taxon>Basidiomycota</taxon>
        <taxon>Agaricomycotina</taxon>
        <taxon>Agaricomycetes</taxon>
        <taxon>Agaricomycetidae</taxon>
        <taxon>Agaricales</taxon>
        <taxon>Marasmiineae</taxon>
        <taxon>Mycenaceae</taxon>
        <taxon>Favolaschia</taxon>
    </lineage>
</organism>
<dbReference type="AlphaFoldDB" id="A0AAV9ZC97"/>